<comment type="caution">
    <text evidence="1">The sequence shown here is derived from an EMBL/GenBank/DDBJ whole genome shotgun (WGS) entry which is preliminary data.</text>
</comment>
<sequence>MSRWVYKFLLNVILLAMFLAGCLAALILVIRYIEWPDDSTELHAKILKTEGKVSSFKALHPDAGWDAVCYFAPYQDMKYPKGDFVEENFADYTRTPSKRYVMEAEYVIGFVDQDLRKIELYPLAIVGREEGIYSIEGPQCLERAKASFVVEDLEWPDRRDIKPEHSKALRFLEDGGK</sequence>
<dbReference type="EMBL" id="JBHTJO010000001">
    <property type="protein sequence ID" value="MFD0986943.1"/>
    <property type="molecule type" value="Genomic_DNA"/>
</dbReference>
<accession>A0ABW3JAZ8</accession>
<organism evidence="1 2">
    <name type="scientific">Methyloligella solikamskensis</name>
    <dbReference type="NCBI Taxonomy" id="1177756"/>
    <lineage>
        <taxon>Bacteria</taxon>
        <taxon>Pseudomonadati</taxon>
        <taxon>Pseudomonadota</taxon>
        <taxon>Alphaproteobacteria</taxon>
        <taxon>Hyphomicrobiales</taxon>
        <taxon>Hyphomicrobiaceae</taxon>
        <taxon>Methyloligella</taxon>
    </lineage>
</organism>
<dbReference type="PROSITE" id="PS51257">
    <property type="entry name" value="PROKAR_LIPOPROTEIN"/>
    <property type="match status" value="1"/>
</dbReference>
<proteinExistence type="predicted"/>
<protein>
    <submittedName>
        <fullName evidence="1">Uncharacterized protein</fullName>
    </submittedName>
</protein>
<keyword evidence="2" id="KW-1185">Reference proteome</keyword>
<evidence type="ECO:0000313" key="2">
    <source>
        <dbReference type="Proteomes" id="UP001597102"/>
    </source>
</evidence>
<evidence type="ECO:0000313" key="1">
    <source>
        <dbReference type="EMBL" id="MFD0986943.1"/>
    </source>
</evidence>
<reference evidence="2" key="1">
    <citation type="journal article" date="2019" name="Int. J. Syst. Evol. Microbiol.">
        <title>The Global Catalogue of Microorganisms (GCM) 10K type strain sequencing project: providing services to taxonomists for standard genome sequencing and annotation.</title>
        <authorList>
            <consortium name="The Broad Institute Genomics Platform"/>
            <consortium name="The Broad Institute Genome Sequencing Center for Infectious Disease"/>
            <person name="Wu L."/>
            <person name="Ma J."/>
        </authorList>
    </citation>
    <scope>NUCLEOTIDE SEQUENCE [LARGE SCALE GENOMIC DNA]</scope>
    <source>
        <strain evidence="2">CCUG 61697</strain>
    </source>
</reference>
<gene>
    <name evidence="1" type="ORF">ACFQ2F_07505</name>
</gene>
<dbReference type="RefSeq" id="WP_379088005.1">
    <property type="nucleotide sequence ID" value="NZ_JBHTJO010000001.1"/>
</dbReference>
<name>A0ABW3JAZ8_9HYPH</name>
<dbReference type="Proteomes" id="UP001597102">
    <property type="component" value="Unassembled WGS sequence"/>
</dbReference>